<reference evidence="2" key="1">
    <citation type="journal article" date="2014" name="Front. Microbiol.">
        <title>High frequency of phylogenetically diverse reductive dehalogenase-homologous genes in deep subseafloor sedimentary metagenomes.</title>
        <authorList>
            <person name="Kawai M."/>
            <person name="Futagami T."/>
            <person name="Toyoda A."/>
            <person name="Takaki Y."/>
            <person name="Nishi S."/>
            <person name="Hori S."/>
            <person name="Arai W."/>
            <person name="Tsubouchi T."/>
            <person name="Morono Y."/>
            <person name="Uchiyama I."/>
            <person name="Ito T."/>
            <person name="Fujiyama A."/>
            <person name="Inagaki F."/>
            <person name="Takami H."/>
        </authorList>
    </citation>
    <scope>NUCLEOTIDE SEQUENCE</scope>
    <source>
        <strain evidence="2">Expedition CK06-06</strain>
    </source>
</reference>
<dbReference type="Gene3D" id="3.10.20.80">
    <property type="entry name" value="Translation initiation factor 3 (IF-3), N-terminal domain"/>
    <property type="match status" value="1"/>
</dbReference>
<dbReference type="Pfam" id="PF05198">
    <property type="entry name" value="IF3_N"/>
    <property type="match status" value="1"/>
</dbReference>
<evidence type="ECO:0000313" key="2">
    <source>
        <dbReference type="EMBL" id="GAI26069.1"/>
    </source>
</evidence>
<comment type="caution">
    <text evidence="2">The sequence shown here is derived from an EMBL/GenBank/DDBJ whole genome shotgun (WGS) entry which is preliminary data.</text>
</comment>
<dbReference type="SUPFAM" id="SSF54364">
    <property type="entry name" value="Translation initiation factor IF3, N-terminal domain"/>
    <property type="match status" value="1"/>
</dbReference>
<sequence length="53" mass="6141">MKEGSRDILKRLRVNERIIAREVRLVGEKGEQLGIMPLFQARETARKHGLDLL</sequence>
<dbReference type="InterPro" id="IPR036787">
    <property type="entry name" value="T_IF-3_N_sf"/>
</dbReference>
<feature type="domain" description="Translation initiation factor 3 N-terminal" evidence="1">
    <location>
        <begin position="14"/>
        <end position="52"/>
    </location>
</feature>
<accession>X1P575</accession>
<dbReference type="EMBL" id="BARV01020327">
    <property type="protein sequence ID" value="GAI26069.1"/>
    <property type="molecule type" value="Genomic_DNA"/>
</dbReference>
<organism evidence="2">
    <name type="scientific">marine sediment metagenome</name>
    <dbReference type="NCBI Taxonomy" id="412755"/>
    <lineage>
        <taxon>unclassified sequences</taxon>
        <taxon>metagenomes</taxon>
        <taxon>ecological metagenomes</taxon>
    </lineage>
</organism>
<feature type="non-terminal residue" evidence="2">
    <location>
        <position position="53"/>
    </location>
</feature>
<dbReference type="GO" id="GO:0003743">
    <property type="term" value="F:translation initiation factor activity"/>
    <property type="evidence" value="ECO:0007669"/>
    <property type="project" value="InterPro"/>
</dbReference>
<dbReference type="InterPro" id="IPR019814">
    <property type="entry name" value="Translation_initiation_fac_3_N"/>
</dbReference>
<proteinExistence type="predicted"/>
<gene>
    <name evidence="2" type="ORF">S06H3_33947</name>
</gene>
<name>X1P575_9ZZZZ</name>
<dbReference type="AlphaFoldDB" id="X1P575"/>
<protein>
    <recommendedName>
        <fullName evidence="1">Translation initiation factor 3 N-terminal domain-containing protein</fullName>
    </recommendedName>
</protein>
<evidence type="ECO:0000259" key="1">
    <source>
        <dbReference type="Pfam" id="PF05198"/>
    </source>
</evidence>